<keyword evidence="2" id="KW-1185">Reference proteome</keyword>
<dbReference type="Proteomes" id="UP001219862">
    <property type="component" value="Unassembled WGS sequence"/>
</dbReference>
<evidence type="ECO:0000313" key="1">
    <source>
        <dbReference type="EMBL" id="MDC8786529.1"/>
    </source>
</evidence>
<sequence>MAQITAAASAQQVLSFEGQPLIQTHQTPQLALPAHQSLGLRLGWDFARHGLTPPVEHLFATSPLRQGWQAGCATFGRRTLRANAHAQLWLQIRTHAWARGRSFEDIQLTPNFLQQIEATVCPITRQALNNKGSARNERSIDRVRDDAGYAAGNIVMMSLAANQAKAQHNWHSANAVAQSVRQGPIHRIAGLDAQEWQRIAVLCSLVTEMPHEEASQIPMTVLPPNRLRLFNPIQALQALITRQLSKPGWSQRLARIESLLPGDAVRADFNRFIMALAPRVLAVQALHSDLEIRWALENAWTQPLLQKRWARFALQLTANQAEALVQRAAAKGLSTLHVQQHSMPNATDGWALEHKGFRASASKTVMD</sequence>
<reference evidence="1 2" key="1">
    <citation type="submission" date="2022-10" db="EMBL/GenBank/DDBJ databases">
        <title>paucibacter sp. hw8 Genome sequencing.</title>
        <authorList>
            <person name="Park S."/>
        </authorList>
    </citation>
    <scope>NUCLEOTIDE SEQUENCE [LARGE SCALE GENOMIC DNA]</scope>
    <source>
        <strain evidence="2">hw8</strain>
    </source>
</reference>
<dbReference type="RefSeq" id="WP_273597644.1">
    <property type="nucleotide sequence ID" value="NZ_JAQQXS010000014.1"/>
</dbReference>
<dbReference type="EMBL" id="JAQQXS010000014">
    <property type="protein sequence ID" value="MDC8786529.1"/>
    <property type="molecule type" value="Genomic_DNA"/>
</dbReference>
<accession>A0ABT5KUC6</accession>
<protein>
    <submittedName>
        <fullName evidence="1">Uncharacterized protein</fullName>
    </submittedName>
</protein>
<organism evidence="1 2">
    <name type="scientific">Roseateles koreensis</name>
    <dbReference type="NCBI Taxonomy" id="2987526"/>
    <lineage>
        <taxon>Bacteria</taxon>
        <taxon>Pseudomonadati</taxon>
        <taxon>Pseudomonadota</taxon>
        <taxon>Betaproteobacteria</taxon>
        <taxon>Burkholderiales</taxon>
        <taxon>Sphaerotilaceae</taxon>
        <taxon>Roseateles</taxon>
    </lineage>
</organism>
<proteinExistence type="predicted"/>
<evidence type="ECO:0000313" key="2">
    <source>
        <dbReference type="Proteomes" id="UP001219862"/>
    </source>
</evidence>
<comment type="caution">
    <text evidence="1">The sequence shown here is derived from an EMBL/GenBank/DDBJ whole genome shotgun (WGS) entry which is preliminary data.</text>
</comment>
<gene>
    <name evidence="1" type="ORF">PRZ01_15170</name>
</gene>
<name>A0ABT5KUC6_9BURK</name>